<dbReference type="Proteomes" id="UP000319658">
    <property type="component" value="Segment"/>
</dbReference>
<keyword evidence="2" id="KW-1185">Reference proteome</keyword>
<gene>
    <name evidence="1" type="ORF">D3_0142</name>
</gene>
<sequence>MYVLAVFIKEVTMANKNTSRKNKKYNPNKARGQGVITKLFENSSHVYKVKNITKYLNQALGAFYVVGDLYHDPMTFGMDVLTKNLSGDMLKTAQGQMLEFLFKEHRTWHIEVFHFFDFDGIVECVPVKGAFPEMSLGLIADLTTAFIEESRTVLFELPEYEGMEGHYKHFGYYLNYGDDIDFDHMDPLITEAFFKVSRDLTVNKAPASISGKHLIDCMTKTPDQIAGSEGVELTTDMIDIETLKGVK</sequence>
<proteinExistence type="predicted"/>
<organism evidence="1 2">
    <name type="scientific">Aeromonas phage D3</name>
    <dbReference type="NCBI Taxonomy" id="2593327"/>
    <lineage>
        <taxon>Viruses</taxon>
        <taxon>Duplodnaviria</taxon>
        <taxon>Heunggongvirae</taxon>
        <taxon>Uroviricota</taxon>
        <taxon>Caudoviricetes</taxon>
        <taxon>Chimalliviridae</taxon>
        <taxon>Ludhianavirus</taxon>
        <taxon>Ludhianavirus D3</taxon>
    </lineage>
</organism>
<evidence type="ECO:0000313" key="1">
    <source>
        <dbReference type="EMBL" id="QLM02901.1"/>
    </source>
</evidence>
<protein>
    <submittedName>
        <fullName evidence="1">Uncharacterized protein</fullName>
    </submittedName>
</protein>
<name>A0A7D6EZ80_9CAUD</name>
<dbReference type="EMBL" id="MN102098">
    <property type="protein sequence ID" value="QLM02901.1"/>
    <property type="molecule type" value="Genomic_DNA"/>
</dbReference>
<evidence type="ECO:0000313" key="2">
    <source>
        <dbReference type="Proteomes" id="UP000319658"/>
    </source>
</evidence>
<reference evidence="1 2" key="1">
    <citation type="submission" date="2019-06" db="EMBL/GenBank/DDBJ databases">
        <title>Complete genome sequence of Aeromonas hydrophila bacteriophage D3.</title>
        <authorList>
            <person name="Rai S."/>
            <person name="Tyagi A."/>
            <person name="Kumar N."/>
            <person name="Singh N."/>
        </authorList>
    </citation>
    <scope>NUCLEOTIDE SEQUENCE [LARGE SCALE GENOMIC DNA]</scope>
</reference>
<accession>A0A7D6EZ80</accession>